<dbReference type="PANTHER" id="PTHR33387:SF3">
    <property type="entry name" value="DUF985 DOMAIN-CONTAINING PROTEIN"/>
    <property type="match status" value="1"/>
</dbReference>
<dbReference type="Gene3D" id="2.60.120.10">
    <property type="entry name" value="Jelly Rolls"/>
    <property type="match status" value="1"/>
</dbReference>
<reference evidence="2 3" key="1">
    <citation type="submission" date="2016-11" db="EMBL/GenBank/DDBJ databases">
        <authorList>
            <person name="Jaros S."/>
            <person name="Januszkiewicz K."/>
            <person name="Wedrychowicz H."/>
        </authorList>
    </citation>
    <scope>NUCLEOTIDE SEQUENCE [LARGE SCALE GENOMIC DNA]</scope>
    <source>
        <strain evidence="2 3">DSM 25661</strain>
    </source>
</reference>
<dbReference type="EMBL" id="FQTW01000005">
    <property type="protein sequence ID" value="SHE76232.1"/>
    <property type="molecule type" value="Genomic_DNA"/>
</dbReference>
<dbReference type="CDD" id="cd06121">
    <property type="entry name" value="cupin_YML079wp"/>
    <property type="match status" value="1"/>
</dbReference>
<keyword evidence="3" id="KW-1185">Reference proteome</keyword>
<evidence type="ECO:0000259" key="1">
    <source>
        <dbReference type="Pfam" id="PF06172"/>
    </source>
</evidence>
<accession>A0A1M4W5I6</accession>
<dbReference type="Pfam" id="PF06172">
    <property type="entry name" value="Cupin_5"/>
    <property type="match status" value="1"/>
</dbReference>
<dbReference type="InterPro" id="IPR009327">
    <property type="entry name" value="Cupin_DUF985"/>
</dbReference>
<feature type="domain" description="DUF985" evidence="1">
    <location>
        <begin position="5"/>
        <end position="145"/>
    </location>
</feature>
<dbReference type="InterPro" id="IPR014710">
    <property type="entry name" value="RmlC-like_jellyroll"/>
</dbReference>
<gene>
    <name evidence="2" type="ORF">SAMN05444278_10579</name>
</gene>
<dbReference type="Proteomes" id="UP000184462">
    <property type="component" value="Unassembled WGS sequence"/>
</dbReference>
<name>A0A1M4W5I6_9FLAO</name>
<dbReference type="OrthoDB" id="9798288at2"/>
<sequence length="166" mass="19204">MLTKQDLIEQLHLEKHPEGGYYKETYRSKVTLKKESLPSEFGSVRSVSTCIYFMLTSDEFSAFHKVNQDEIWHFYLGSRILLHMISPDGEYSKIKIGTDFSNGEIPQFVVPAQYWFAAEVIQPESFALVGCTVAPGFDFEDFELAKRKELQQKFPKHQALISRLTR</sequence>
<organism evidence="2 3">
    <name type="scientific">Psychroflexus salarius</name>
    <dbReference type="NCBI Taxonomy" id="1155689"/>
    <lineage>
        <taxon>Bacteria</taxon>
        <taxon>Pseudomonadati</taxon>
        <taxon>Bacteroidota</taxon>
        <taxon>Flavobacteriia</taxon>
        <taxon>Flavobacteriales</taxon>
        <taxon>Flavobacteriaceae</taxon>
        <taxon>Psychroflexus</taxon>
    </lineage>
</organism>
<dbReference type="PANTHER" id="PTHR33387">
    <property type="entry name" value="RMLC-LIKE JELLY ROLL FOLD PROTEIN"/>
    <property type="match status" value="1"/>
</dbReference>
<evidence type="ECO:0000313" key="3">
    <source>
        <dbReference type="Proteomes" id="UP000184462"/>
    </source>
</evidence>
<evidence type="ECO:0000313" key="2">
    <source>
        <dbReference type="EMBL" id="SHE76232.1"/>
    </source>
</evidence>
<dbReference type="STRING" id="1155689.SAMN05444278_10579"/>
<dbReference type="InterPro" id="IPR011051">
    <property type="entry name" value="RmlC_Cupin_sf"/>
</dbReference>
<dbReference type="SUPFAM" id="SSF51182">
    <property type="entry name" value="RmlC-like cupins"/>
    <property type="match status" value="1"/>
</dbReference>
<dbReference type="InterPro" id="IPR039935">
    <property type="entry name" value="YML079W-like"/>
</dbReference>
<proteinExistence type="predicted"/>
<dbReference type="AlphaFoldDB" id="A0A1M4W5I6"/>
<dbReference type="RefSeq" id="WP_073193006.1">
    <property type="nucleotide sequence ID" value="NZ_FQTW01000005.1"/>
</dbReference>
<protein>
    <recommendedName>
        <fullName evidence="1">DUF985 domain-containing protein</fullName>
    </recommendedName>
</protein>